<comment type="caution">
    <text evidence="15">The sequence shown here is derived from an EMBL/GenBank/DDBJ whole genome shotgun (WGS) entry which is preliminary data.</text>
</comment>
<comment type="similarity">
    <text evidence="9">Belongs to the SecD/SecF family. SecD subfamily.</text>
</comment>
<keyword evidence="5 9" id="KW-0653">Protein transport</keyword>
<dbReference type="PANTHER" id="PTHR30081:SF1">
    <property type="entry name" value="PROTEIN TRANSLOCASE SUBUNIT SECD"/>
    <property type="match status" value="1"/>
</dbReference>
<name>A0A3N2BGH2_9MICO</name>
<keyword evidence="10" id="KW-0175">Coiled coil</keyword>
<keyword evidence="7 9" id="KW-0811">Translocation</keyword>
<feature type="domain" description="Protein export membrane protein SecD/SecF C-terminal" evidence="12">
    <location>
        <begin position="374"/>
        <end position="550"/>
    </location>
</feature>
<keyword evidence="8 9" id="KW-0472">Membrane</keyword>
<dbReference type="InterPro" id="IPR005791">
    <property type="entry name" value="SecD"/>
</dbReference>
<proteinExistence type="inferred from homology"/>
<keyword evidence="16" id="KW-1185">Reference proteome</keyword>
<evidence type="ECO:0000256" key="6">
    <source>
        <dbReference type="ARBA" id="ARBA00022989"/>
    </source>
</evidence>
<feature type="compositionally biased region" description="Low complexity" evidence="11">
    <location>
        <begin position="587"/>
        <end position="598"/>
    </location>
</feature>
<keyword evidence="3 9" id="KW-1003">Cell membrane</keyword>
<feature type="transmembrane region" description="Helical" evidence="9">
    <location>
        <begin position="419"/>
        <end position="441"/>
    </location>
</feature>
<dbReference type="Gene3D" id="3.30.1360.200">
    <property type="match status" value="1"/>
</dbReference>
<feature type="transmembrane region" description="Helical" evidence="9">
    <location>
        <begin position="503"/>
        <end position="523"/>
    </location>
</feature>
<evidence type="ECO:0000256" key="1">
    <source>
        <dbReference type="ARBA" id="ARBA00004651"/>
    </source>
</evidence>
<comment type="function">
    <text evidence="9">Part of the Sec protein translocase complex. Interacts with the SecYEG preprotein conducting channel. SecDF uses the proton motive force (PMF) to complete protein translocation after the ATP-dependent function of SecA.</text>
</comment>
<dbReference type="EMBL" id="RKHK01000001">
    <property type="protein sequence ID" value="ROR74325.1"/>
    <property type="molecule type" value="Genomic_DNA"/>
</dbReference>
<accession>A0A3N2BGH2</accession>
<keyword evidence="2 9" id="KW-0813">Transport</keyword>
<evidence type="ECO:0000256" key="9">
    <source>
        <dbReference type="HAMAP-Rule" id="MF_01463"/>
    </source>
</evidence>
<dbReference type="GO" id="GO:0005886">
    <property type="term" value="C:plasma membrane"/>
    <property type="evidence" value="ECO:0007669"/>
    <property type="project" value="UniProtKB-SubCell"/>
</dbReference>
<dbReference type="HAMAP" id="MF_01463_B">
    <property type="entry name" value="SecD_B"/>
    <property type="match status" value="1"/>
</dbReference>
<comment type="caution">
    <text evidence="9">Lacks conserved residue(s) required for the propagation of feature annotation.</text>
</comment>
<dbReference type="Pfam" id="PF21760">
    <property type="entry name" value="SecD_1st"/>
    <property type="match status" value="1"/>
</dbReference>
<dbReference type="GO" id="GO:0065002">
    <property type="term" value="P:intracellular protein transmembrane transport"/>
    <property type="evidence" value="ECO:0007669"/>
    <property type="project" value="UniProtKB-UniRule"/>
</dbReference>
<dbReference type="NCBIfam" id="TIGR00916">
    <property type="entry name" value="2A0604s01"/>
    <property type="match status" value="1"/>
</dbReference>
<dbReference type="NCBIfam" id="TIGR01129">
    <property type="entry name" value="secD"/>
    <property type="match status" value="1"/>
</dbReference>
<sequence length="677" mass="71744">MAAPSRQRPARTLVILGVLLVAIFASIVGGDRWSDGSTTPDLALDLEGGTQLILTPRTTDGSEITDEDIDQAIAIMRQRVDASGVAESQITSQGSNNIVVGLPGTPSDETIELVGRSARLYFRPVLQIGGPGVIDAHTVLEEGEDPFADLDVENMTDEEIEEALAELQQEAEAAAAEREPATEEEIEEAARIAADVDGDGEISDQPATEPESYTDTAWITEQVMYDFYTLDCLDPANRAGGLDHPSDEPIAACDETGMTKYILAPSPLSGQHITQATSGMQTTQSGAPTGQWAVNFELDREGGRIFADLSAELVRLESQPPRNQFAAVLDGNVITAPTMNNVIPGGRGEISGNFTSESAATLANQLSFGSLPIDFEIQSQEQISATLGTEQLQRGLLAAAIGAVLVIAYLLWQYRALGLVAVSSLVLAGVVTYGLITLMSWQMGYRLSLPGVVGLAISVGVTADSFIVYFERVRDEVREGRTLGAAIEHGWPRAKRTILASDAVNFIAAAVLYVLAVGGVQGFAFTLGLVTLVDILVIFLFTHPVMLLLVKTKFFGQGHKLSGLQPESLGATSYTYRGRGRFGGPGHRSSPAEAAASPEDAEHSSRIPVTVGAGAAGAGQAVNRHDRSPLPPAITEDGRKLTIAERRALQRKQASAAESAENGGPDPDEQTTEGGER</sequence>
<evidence type="ECO:0000256" key="3">
    <source>
        <dbReference type="ARBA" id="ARBA00022475"/>
    </source>
</evidence>
<feature type="transmembrane region" description="Helical" evidence="9">
    <location>
        <begin position="529"/>
        <end position="550"/>
    </location>
</feature>
<dbReference type="InterPro" id="IPR055344">
    <property type="entry name" value="SecD_SecF_C_bact"/>
</dbReference>
<feature type="domain" description="Protein translocase subunit SecDF P1" evidence="13">
    <location>
        <begin position="69"/>
        <end position="125"/>
    </location>
</feature>
<evidence type="ECO:0000256" key="10">
    <source>
        <dbReference type="SAM" id="Coils"/>
    </source>
</evidence>
<comment type="subcellular location">
    <subcellularLocation>
        <location evidence="1 9">Cell membrane</location>
        <topology evidence="1 9">Multi-pass membrane protein</topology>
    </subcellularLocation>
</comment>
<dbReference type="InterPro" id="IPR048631">
    <property type="entry name" value="SecD_1st"/>
</dbReference>
<dbReference type="AlphaFoldDB" id="A0A3N2BGH2"/>
<evidence type="ECO:0000259" key="14">
    <source>
        <dbReference type="Pfam" id="PF22599"/>
    </source>
</evidence>
<evidence type="ECO:0000259" key="13">
    <source>
        <dbReference type="Pfam" id="PF21760"/>
    </source>
</evidence>
<reference evidence="15 16" key="1">
    <citation type="submission" date="2018-11" db="EMBL/GenBank/DDBJ databases">
        <title>Sequencing the genomes of 1000 actinobacteria strains.</title>
        <authorList>
            <person name="Klenk H.-P."/>
        </authorList>
    </citation>
    <scope>NUCLEOTIDE SEQUENCE [LARGE SCALE GENOMIC DNA]</scope>
    <source>
        <strain evidence="15 16">DSM 11294</strain>
    </source>
</reference>
<dbReference type="RefSeq" id="WP_123304626.1">
    <property type="nucleotide sequence ID" value="NZ_RKHK01000001.1"/>
</dbReference>
<dbReference type="InterPro" id="IPR048634">
    <property type="entry name" value="SecD_SecF_C"/>
</dbReference>
<dbReference type="Gene3D" id="1.20.1640.10">
    <property type="entry name" value="Multidrug efflux transporter AcrB transmembrane domain"/>
    <property type="match status" value="1"/>
</dbReference>
<feature type="transmembrane region" description="Helical" evidence="9">
    <location>
        <begin position="447"/>
        <end position="470"/>
    </location>
</feature>
<dbReference type="Gene3D" id="3.30.70.3220">
    <property type="match status" value="1"/>
</dbReference>
<dbReference type="GO" id="GO:0006605">
    <property type="term" value="P:protein targeting"/>
    <property type="evidence" value="ECO:0007669"/>
    <property type="project" value="UniProtKB-UniRule"/>
</dbReference>
<comment type="subunit">
    <text evidence="9">Forms a complex with SecF. Part of the essential Sec protein translocation apparatus which comprises SecA, SecYEG and auxiliary proteins SecDF. Other proteins may also be involved.</text>
</comment>
<protein>
    <recommendedName>
        <fullName evidence="9">Protein translocase subunit SecD</fullName>
    </recommendedName>
</protein>
<evidence type="ECO:0000256" key="2">
    <source>
        <dbReference type="ARBA" id="ARBA00022448"/>
    </source>
</evidence>
<feature type="compositionally biased region" description="Basic and acidic residues" evidence="11">
    <location>
        <begin position="636"/>
        <end position="648"/>
    </location>
</feature>
<evidence type="ECO:0000313" key="15">
    <source>
        <dbReference type="EMBL" id="ROR74325.1"/>
    </source>
</evidence>
<dbReference type="Pfam" id="PF22599">
    <property type="entry name" value="SecDF_P1_head"/>
    <property type="match status" value="1"/>
</dbReference>
<dbReference type="PANTHER" id="PTHR30081">
    <property type="entry name" value="PROTEIN-EXPORT MEMBRANE PROTEIN SEC"/>
    <property type="match status" value="1"/>
</dbReference>
<dbReference type="SUPFAM" id="SSF82866">
    <property type="entry name" value="Multidrug efflux transporter AcrB transmembrane domain"/>
    <property type="match status" value="1"/>
</dbReference>
<evidence type="ECO:0000256" key="5">
    <source>
        <dbReference type="ARBA" id="ARBA00022927"/>
    </source>
</evidence>
<organism evidence="15 16">
    <name type="scientific">Bogoriella caseilytica</name>
    <dbReference type="NCBI Taxonomy" id="56055"/>
    <lineage>
        <taxon>Bacteria</taxon>
        <taxon>Bacillati</taxon>
        <taxon>Actinomycetota</taxon>
        <taxon>Actinomycetes</taxon>
        <taxon>Micrococcales</taxon>
        <taxon>Bogoriellaceae</taxon>
        <taxon>Bogoriella</taxon>
    </lineage>
</organism>
<keyword evidence="4 9" id="KW-0812">Transmembrane</keyword>
<feature type="transmembrane region" description="Helical" evidence="9">
    <location>
        <begin position="395"/>
        <end position="412"/>
    </location>
</feature>
<gene>
    <name evidence="9" type="primary">secD</name>
    <name evidence="15" type="ORF">EDD31_2733</name>
</gene>
<dbReference type="GO" id="GO:0015450">
    <property type="term" value="F:protein-transporting ATPase activity"/>
    <property type="evidence" value="ECO:0007669"/>
    <property type="project" value="InterPro"/>
</dbReference>
<feature type="coiled-coil region" evidence="10">
    <location>
        <begin position="150"/>
        <end position="184"/>
    </location>
</feature>
<dbReference type="Proteomes" id="UP000280668">
    <property type="component" value="Unassembled WGS sequence"/>
</dbReference>
<dbReference type="InterPro" id="IPR054384">
    <property type="entry name" value="SecDF_P1_head"/>
</dbReference>
<evidence type="ECO:0000256" key="4">
    <source>
        <dbReference type="ARBA" id="ARBA00022692"/>
    </source>
</evidence>
<evidence type="ECO:0000256" key="7">
    <source>
        <dbReference type="ARBA" id="ARBA00023010"/>
    </source>
</evidence>
<evidence type="ECO:0000259" key="12">
    <source>
        <dbReference type="Pfam" id="PF02355"/>
    </source>
</evidence>
<keyword evidence="6 9" id="KW-1133">Transmembrane helix</keyword>
<feature type="region of interest" description="Disordered" evidence="11">
    <location>
        <begin position="580"/>
        <end position="677"/>
    </location>
</feature>
<dbReference type="OrthoDB" id="5240379at2"/>
<dbReference type="GO" id="GO:0043952">
    <property type="term" value="P:protein transport by the Sec complex"/>
    <property type="evidence" value="ECO:0007669"/>
    <property type="project" value="UniProtKB-UniRule"/>
</dbReference>
<evidence type="ECO:0000256" key="11">
    <source>
        <dbReference type="SAM" id="MobiDB-lite"/>
    </source>
</evidence>
<feature type="region of interest" description="Disordered" evidence="11">
    <location>
        <begin position="193"/>
        <end position="212"/>
    </location>
</feature>
<evidence type="ECO:0000313" key="16">
    <source>
        <dbReference type="Proteomes" id="UP000280668"/>
    </source>
</evidence>
<dbReference type="Pfam" id="PF02355">
    <property type="entry name" value="SecD_SecF_C"/>
    <property type="match status" value="1"/>
</dbReference>
<dbReference type="InterPro" id="IPR022813">
    <property type="entry name" value="SecD/SecF_arch_bac"/>
</dbReference>
<feature type="domain" description="SecDF P1 head subdomain" evidence="14">
    <location>
        <begin position="260"/>
        <end position="373"/>
    </location>
</feature>
<evidence type="ECO:0000256" key="8">
    <source>
        <dbReference type="ARBA" id="ARBA00023136"/>
    </source>
</evidence>